<keyword evidence="2" id="KW-1185">Reference proteome</keyword>
<name>A0A9N9C2K5_9GLOM</name>
<evidence type="ECO:0000313" key="1">
    <source>
        <dbReference type="EMBL" id="CAG8584640.1"/>
    </source>
</evidence>
<dbReference type="Proteomes" id="UP000789570">
    <property type="component" value="Unassembled WGS sequence"/>
</dbReference>
<comment type="caution">
    <text evidence="1">The sequence shown here is derived from an EMBL/GenBank/DDBJ whole genome shotgun (WGS) entry which is preliminary data.</text>
</comment>
<accession>A0A9N9C2K5</accession>
<dbReference type="EMBL" id="CAJVPQ010002133">
    <property type="protein sequence ID" value="CAG8584640.1"/>
    <property type="molecule type" value="Genomic_DNA"/>
</dbReference>
<sequence>MYGPVFGSSDLEMKEQFNKGINCWSQEYTYERKVSNDQNFCVDEYERQTASVSERISNDVFLGILAL</sequence>
<organism evidence="1 2">
    <name type="scientific">Funneliformis caledonium</name>
    <dbReference type="NCBI Taxonomy" id="1117310"/>
    <lineage>
        <taxon>Eukaryota</taxon>
        <taxon>Fungi</taxon>
        <taxon>Fungi incertae sedis</taxon>
        <taxon>Mucoromycota</taxon>
        <taxon>Glomeromycotina</taxon>
        <taxon>Glomeromycetes</taxon>
        <taxon>Glomerales</taxon>
        <taxon>Glomeraceae</taxon>
        <taxon>Funneliformis</taxon>
    </lineage>
</organism>
<gene>
    <name evidence="1" type="ORF">FCALED_LOCUS7775</name>
</gene>
<dbReference type="OrthoDB" id="2439633at2759"/>
<proteinExistence type="predicted"/>
<evidence type="ECO:0000313" key="2">
    <source>
        <dbReference type="Proteomes" id="UP000789570"/>
    </source>
</evidence>
<reference evidence="1" key="1">
    <citation type="submission" date="2021-06" db="EMBL/GenBank/DDBJ databases">
        <authorList>
            <person name="Kallberg Y."/>
            <person name="Tangrot J."/>
            <person name="Rosling A."/>
        </authorList>
    </citation>
    <scope>NUCLEOTIDE SEQUENCE</scope>
    <source>
        <strain evidence="1">UK204</strain>
    </source>
</reference>
<protein>
    <submittedName>
        <fullName evidence="1">17616_t:CDS:1</fullName>
    </submittedName>
</protein>
<dbReference type="AlphaFoldDB" id="A0A9N9C2K5"/>